<keyword evidence="6 10" id="KW-0812">Transmembrane</keyword>
<feature type="domain" description="ABC3 transporter permease C-terminal" evidence="11">
    <location>
        <begin position="270"/>
        <end position="375"/>
    </location>
</feature>
<dbReference type="InterPro" id="IPR025857">
    <property type="entry name" value="MacB_PCD"/>
</dbReference>
<proteinExistence type="inferred from homology"/>
<evidence type="ECO:0000259" key="11">
    <source>
        <dbReference type="Pfam" id="PF02687"/>
    </source>
</evidence>
<reference evidence="13" key="1">
    <citation type="submission" date="2020-10" db="EMBL/GenBank/DDBJ databases">
        <authorList>
            <person name="Gilroy R."/>
        </authorList>
    </citation>
    <scope>NUCLEOTIDE SEQUENCE</scope>
    <source>
        <strain evidence="13">13766</strain>
    </source>
</reference>
<dbReference type="Pfam" id="PF02687">
    <property type="entry name" value="FtsX"/>
    <property type="match status" value="1"/>
</dbReference>
<dbReference type="InterPro" id="IPR003838">
    <property type="entry name" value="ABC3_permease_C"/>
</dbReference>
<evidence type="ECO:0000256" key="7">
    <source>
        <dbReference type="ARBA" id="ARBA00022989"/>
    </source>
</evidence>
<dbReference type="Proteomes" id="UP000824140">
    <property type="component" value="Unassembled WGS sequence"/>
</dbReference>
<keyword evidence="8 10" id="KW-0472">Membrane</keyword>
<keyword evidence="5" id="KW-1003">Cell membrane</keyword>
<comment type="subunit">
    <text evidence="3">The complex is composed of two ATP-binding proteins (HrtA), two transmembrane proteins (HrtB) and a solute-binding protein.</text>
</comment>
<comment type="similarity">
    <text evidence="2">Belongs to the ABC-4 integral membrane protein family. HrtB subfamily.</text>
</comment>
<feature type="transmembrane region" description="Helical" evidence="10">
    <location>
        <begin position="334"/>
        <end position="353"/>
    </location>
</feature>
<comment type="function">
    <text evidence="9">Part of the ABC transporter complex hrt involved in hemin import. Responsible for the translocation of the substrate across the membrane.</text>
</comment>
<evidence type="ECO:0000259" key="12">
    <source>
        <dbReference type="Pfam" id="PF12704"/>
    </source>
</evidence>
<reference evidence="13" key="2">
    <citation type="journal article" date="2021" name="PeerJ">
        <title>Extensive microbial diversity within the chicken gut microbiome revealed by metagenomics and culture.</title>
        <authorList>
            <person name="Gilroy R."/>
            <person name="Ravi A."/>
            <person name="Getino M."/>
            <person name="Pursley I."/>
            <person name="Horton D.L."/>
            <person name="Alikhan N.F."/>
            <person name="Baker D."/>
            <person name="Gharbi K."/>
            <person name="Hall N."/>
            <person name="Watson M."/>
            <person name="Adriaenssens E.M."/>
            <person name="Foster-Nyarko E."/>
            <person name="Jarju S."/>
            <person name="Secka A."/>
            <person name="Antonio M."/>
            <person name="Oren A."/>
            <person name="Chaudhuri R.R."/>
            <person name="La Ragione R."/>
            <person name="Hildebrand F."/>
            <person name="Pallen M.J."/>
        </authorList>
    </citation>
    <scope>NUCLEOTIDE SEQUENCE</scope>
    <source>
        <strain evidence="13">13766</strain>
    </source>
</reference>
<evidence type="ECO:0000256" key="2">
    <source>
        <dbReference type="ARBA" id="ARBA00008697"/>
    </source>
</evidence>
<evidence type="ECO:0000256" key="8">
    <source>
        <dbReference type="ARBA" id="ARBA00023136"/>
    </source>
</evidence>
<evidence type="ECO:0000256" key="10">
    <source>
        <dbReference type="SAM" id="Phobius"/>
    </source>
</evidence>
<feature type="transmembrane region" description="Helical" evidence="10">
    <location>
        <begin position="309"/>
        <end position="328"/>
    </location>
</feature>
<dbReference type="EMBL" id="DVJN01000026">
    <property type="protein sequence ID" value="HIS91636.1"/>
    <property type="molecule type" value="Genomic_DNA"/>
</dbReference>
<dbReference type="GO" id="GO:0005886">
    <property type="term" value="C:plasma membrane"/>
    <property type="evidence" value="ECO:0007669"/>
    <property type="project" value="UniProtKB-SubCell"/>
</dbReference>
<sequence length="389" mass="41471">MLKFALKNMAVHRARVVLVALSIVLSACVALLSFNIAQQVNEGIVSTAAYYDLIIGPSGSATQLAMNTLFFTDEPLGTLDYAYVEEIENSGLANAVVPFTMGDSFGSAKIVGTTADFLAGKSLASGEMFSATYEAVVGSAVARQYGLNVGDEIVTSHGLTGTGSEHEAAPLTVTGILQATGTAYDNVVFTHFETVWAVHSQGHADEAGEETHAEGEICAILVKSKSFNDYYRLLDAYGENASLLCINPSTVLREVLEQVDTSSKIVYALCAVVLLMNIVVVSVITLLNMYDAQKEIALMRLIGISMRRIAQLYLIQNGLIGLAGSLLALLCKHLLLGLMGNLVASMGIVLNVWRTYPLEWAIAGAVFALSVLPTMARIFAMARKDGLTA</sequence>
<dbReference type="AlphaFoldDB" id="A0A9D1FY44"/>
<comment type="caution">
    <text evidence="13">The sequence shown here is derived from an EMBL/GenBank/DDBJ whole genome shotgun (WGS) entry which is preliminary data.</text>
</comment>
<dbReference type="Pfam" id="PF12704">
    <property type="entry name" value="MacB_PCD"/>
    <property type="match status" value="1"/>
</dbReference>
<feature type="transmembrane region" description="Helical" evidence="10">
    <location>
        <begin position="360"/>
        <end position="380"/>
    </location>
</feature>
<organism evidence="13 14">
    <name type="scientific">Candidatus Alectryocaccomicrobium excrementavium</name>
    <dbReference type="NCBI Taxonomy" id="2840668"/>
    <lineage>
        <taxon>Bacteria</taxon>
        <taxon>Bacillati</taxon>
        <taxon>Bacillota</taxon>
        <taxon>Clostridia</taxon>
        <taxon>Candidatus Alectryocaccomicrobium</taxon>
    </lineage>
</organism>
<evidence type="ECO:0000256" key="5">
    <source>
        <dbReference type="ARBA" id="ARBA00022475"/>
    </source>
</evidence>
<dbReference type="InterPro" id="IPR051125">
    <property type="entry name" value="ABC-4/HrtB_transporter"/>
</dbReference>
<name>A0A9D1FY44_9FIRM</name>
<evidence type="ECO:0000256" key="6">
    <source>
        <dbReference type="ARBA" id="ARBA00022692"/>
    </source>
</evidence>
<dbReference type="PROSITE" id="PS51257">
    <property type="entry name" value="PROKAR_LIPOPROTEIN"/>
    <property type="match status" value="1"/>
</dbReference>
<dbReference type="PANTHER" id="PTHR43738:SF2">
    <property type="entry name" value="ABC TRANSPORTER PERMEASE"/>
    <property type="match status" value="1"/>
</dbReference>
<accession>A0A9D1FY44</accession>
<gene>
    <name evidence="13" type="ORF">IAA84_01320</name>
</gene>
<evidence type="ECO:0000256" key="4">
    <source>
        <dbReference type="ARBA" id="ARBA00016962"/>
    </source>
</evidence>
<keyword evidence="7 10" id="KW-1133">Transmembrane helix</keyword>
<evidence type="ECO:0000256" key="3">
    <source>
        <dbReference type="ARBA" id="ARBA00011131"/>
    </source>
</evidence>
<evidence type="ECO:0000313" key="14">
    <source>
        <dbReference type="Proteomes" id="UP000824140"/>
    </source>
</evidence>
<protein>
    <recommendedName>
        <fullName evidence="4">Putative hemin transport system permease protein HrtB</fullName>
    </recommendedName>
</protein>
<evidence type="ECO:0000313" key="13">
    <source>
        <dbReference type="EMBL" id="HIS91636.1"/>
    </source>
</evidence>
<dbReference type="PANTHER" id="PTHR43738">
    <property type="entry name" value="ABC TRANSPORTER, MEMBRANE PROTEIN"/>
    <property type="match status" value="1"/>
</dbReference>
<feature type="domain" description="MacB-like periplasmic core" evidence="12">
    <location>
        <begin position="18"/>
        <end position="199"/>
    </location>
</feature>
<comment type="subcellular location">
    <subcellularLocation>
        <location evidence="1">Cell membrane</location>
        <topology evidence="1">Multi-pass membrane protein</topology>
    </subcellularLocation>
</comment>
<evidence type="ECO:0000256" key="1">
    <source>
        <dbReference type="ARBA" id="ARBA00004651"/>
    </source>
</evidence>
<feature type="transmembrane region" description="Helical" evidence="10">
    <location>
        <begin position="265"/>
        <end position="288"/>
    </location>
</feature>
<evidence type="ECO:0000256" key="9">
    <source>
        <dbReference type="ARBA" id="ARBA00024973"/>
    </source>
</evidence>